<name>A0A377W5Q3_KLEPN</name>
<evidence type="ECO:0000256" key="1">
    <source>
        <dbReference type="ARBA" id="ARBA00010716"/>
    </source>
</evidence>
<dbReference type="AlphaFoldDB" id="A0A377W5Q3"/>
<reference evidence="3 4" key="1">
    <citation type="submission" date="2018-06" db="EMBL/GenBank/DDBJ databases">
        <authorList>
            <consortium name="Pathogen Informatics"/>
            <person name="Doyle S."/>
        </authorList>
    </citation>
    <scope>NUCLEOTIDE SEQUENCE [LARGE SCALE GENOMIC DNA]</scope>
    <source>
        <strain evidence="3 4">NCTC9637</strain>
    </source>
</reference>
<dbReference type="Gene3D" id="3.20.20.140">
    <property type="entry name" value="Metal-dependent hydrolases"/>
    <property type="match status" value="1"/>
</dbReference>
<evidence type="ECO:0000256" key="2">
    <source>
        <dbReference type="ARBA" id="ARBA00022801"/>
    </source>
</evidence>
<evidence type="ECO:0000313" key="4">
    <source>
        <dbReference type="Proteomes" id="UP000255099"/>
    </source>
</evidence>
<dbReference type="SUPFAM" id="SSF51556">
    <property type="entry name" value="Metallo-dependent hydrolases"/>
    <property type="match status" value="1"/>
</dbReference>
<proteinExistence type="inferred from homology"/>
<dbReference type="PANTHER" id="PTHR11113:SF14">
    <property type="entry name" value="N-ACETYLGLUCOSAMINE-6-PHOSPHATE DEACETYLASE"/>
    <property type="match status" value="1"/>
</dbReference>
<gene>
    <name evidence="3" type="primary">nagA_2</name>
    <name evidence="3" type="ORF">NCTC9637_04809</name>
</gene>
<dbReference type="EC" id="3.5.1.25" evidence="3"/>
<dbReference type="GO" id="GO:0008448">
    <property type="term" value="F:N-acetylglucosamine-6-phosphate deacetylase activity"/>
    <property type="evidence" value="ECO:0007669"/>
    <property type="project" value="UniProtKB-EC"/>
</dbReference>
<dbReference type="Proteomes" id="UP000255099">
    <property type="component" value="Unassembled WGS sequence"/>
</dbReference>
<dbReference type="EMBL" id="UGLB01000003">
    <property type="protein sequence ID" value="STT49839.1"/>
    <property type="molecule type" value="Genomic_DNA"/>
</dbReference>
<accession>A0A377W5Q3</accession>
<dbReference type="PANTHER" id="PTHR11113">
    <property type="entry name" value="N-ACETYLGLUCOSAMINE-6-PHOSPHATE DEACETYLASE"/>
    <property type="match status" value="1"/>
</dbReference>
<evidence type="ECO:0000313" key="3">
    <source>
        <dbReference type="EMBL" id="STT49839.1"/>
    </source>
</evidence>
<comment type="similarity">
    <text evidence="1">Belongs to the metallo-dependent hydrolases superfamily. NagA family.</text>
</comment>
<protein>
    <submittedName>
        <fullName evidence="3">N-acetylglucosamine-6-phosphate deacetylase</fullName>
        <ecNumber evidence="3">3.5.1.25</ecNumber>
    </submittedName>
</protein>
<keyword evidence="2 3" id="KW-0378">Hydrolase</keyword>
<sequence length="115" mass="12074">MRKPDAALVDFLCDNADVITKVTLAPERVEPEVIRKLVAAGIVVSAGHSNATLKEAKVGFRAGITFATHLYNAMRTLPAANRVLPGRFLTSRMSTAVSSSTGCTSITPTCATPSA</sequence>
<dbReference type="InterPro" id="IPR032466">
    <property type="entry name" value="Metal_Hydrolase"/>
</dbReference>
<dbReference type="GO" id="GO:0006046">
    <property type="term" value="P:N-acetylglucosamine catabolic process"/>
    <property type="evidence" value="ECO:0007669"/>
    <property type="project" value="TreeGrafter"/>
</dbReference>
<organism evidence="3 4">
    <name type="scientific">Klebsiella pneumoniae</name>
    <dbReference type="NCBI Taxonomy" id="573"/>
    <lineage>
        <taxon>Bacteria</taxon>
        <taxon>Pseudomonadati</taxon>
        <taxon>Pseudomonadota</taxon>
        <taxon>Gammaproteobacteria</taxon>
        <taxon>Enterobacterales</taxon>
        <taxon>Enterobacteriaceae</taxon>
        <taxon>Klebsiella/Raoultella group</taxon>
        <taxon>Klebsiella</taxon>
        <taxon>Klebsiella pneumoniae complex</taxon>
    </lineage>
</organism>